<reference evidence="1" key="1">
    <citation type="submission" date="2014-09" db="EMBL/GenBank/DDBJ databases">
        <authorList>
            <person name="Magalhaes I.L.F."/>
            <person name="Oliveira U."/>
            <person name="Santos F.R."/>
            <person name="Vidigal T.H.D.A."/>
            <person name="Brescovit A.D."/>
            <person name="Santos A.J."/>
        </authorList>
    </citation>
    <scope>NUCLEOTIDE SEQUENCE</scope>
    <source>
        <tissue evidence="1">Shoot tissue taken approximately 20 cm above the soil surface</tissue>
    </source>
</reference>
<name>A0A0A8Y7C3_ARUDO</name>
<reference evidence="1" key="2">
    <citation type="journal article" date="2015" name="Data Brief">
        <title>Shoot transcriptome of the giant reed, Arundo donax.</title>
        <authorList>
            <person name="Barrero R.A."/>
            <person name="Guerrero F.D."/>
            <person name="Moolhuijzen P."/>
            <person name="Goolsby J.A."/>
            <person name="Tidwell J."/>
            <person name="Bellgard S.E."/>
            <person name="Bellgard M.I."/>
        </authorList>
    </citation>
    <scope>NUCLEOTIDE SEQUENCE</scope>
    <source>
        <tissue evidence="1">Shoot tissue taken approximately 20 cm above the soil surface</tissue>
    </source>
</reference>
<evidence type="ECO:0000313" key="1">
    <source>
        <dbReference type="EMBL" id="JAD21063.1"/>
    </source>
</evidence>
<sequence>MMNLHYEFLSAGRLLKFRHATQNKGGQASCNVIMCRIWSIWPAWVTL</sequence>
<protein>
    <submittedName>
        <fullName evidence="1">Uncharacterized protein</fullName>
    </submittedName>
</protein>
<accession>A0A0A8Y7C3</accession>
<organism evidence="1">
    <name type="scientific">Arundo donax</name>
    <name type="common">Giant reed</name>
    <name type="synonym">Donax arundinaceus</name>
    <dbReference type="NCBI Taxonomy" id="35708"/>
    <lineage>
        <taxon>Eukaryota</taxon>
        <taxon>Viridiplantae</taxon>
        <taxon>Streptophyta</taxon>
        <taxon>Embryophyta</taxon>
        <taxon>Tracheophyta</taxon>
        <taxon>Spermatophyta</taxon>
        <taxon>Magnoliopsida</taxon>
        <taxon>Liliopsida</taxon>
        <taxon>Poales</taxon>
        <taxon>Poaceae</taxon>
        <taxon>PACMAD clade</taxon>
        <taxon>Arundinoideae</taxon>
        <taxon>Arundineae</taxon>
        <taxon>Arundo</taxon>
    </lineage>
</organism>
<proteinExistence type="predicted"/>
<dbReference type="EMBL" id="GBRH01276832">
    <property type="protein sequence ID" value="JAD21063.1"/>
    <property type="molecule type" value="Transcribed_RNA"/>
</dbReference>
<dbReference type="AlphaFoldDB" id="A0A0A8Y7C3"/>